<dbReference type="AlphaFoldDB" id="A0A8A1LRA0"/>
<accession>A0A8A1LRA0</accession>
<proteinExistence type="predicted"/>
<dbReference type="VEuPathDB" id="FungiDB:I7I53_04502"/>
<evidence type="ECO:0000313" key="1">
    <source>
        <dbReference type="EMBL" id="QSS56321.1"/>
    </source>
</evidence>
<name>A0A8A1LRA0_AJEC8</name>
<sequence>MLMLPLDMLWTSVLTPMLLLDMLWTSVLTPMLPLDMLWTSVLTPMLPLDMLWTSVLTPMLPPDMWLTKILKTWQSRLYCRHSFKAIVRFPQNLEEAAAGEVRILSFSYESGYHLFSGFQPHVEVIRILESPIVALLLNWFRIIIGDLKKLDLNCSFIDRIYSALHSKTGLFKENNHQ</sequence>
<evidence type="ECO:0000313" key="2">
    <source>
        <dbReference type="Proteomes" id="UP000663419"/>
    </source>
</evidence>
<protein>
    <submittedName>
        <fullName evidence="1">Uncharacterized protein</fullName>
    </submittedName>
</protein>
<organism evidence="1 2">
    <name type="scientific">Ajellomyces capsulatus (strain H88)</name>
    <name type="common">Darling's disease fungus</name>
    <name type="synonym">Histoplasma capsulatum</name>
    <dbReference type="NCBI Taxonomy" id="544711"/>
    <lineage>
        <taxon>Eukaryota</taxon>
        <taxon>Fungi</taxon>
        <taxon>Dikarya</taxon>
        <taxon>Ascomycota</taxon>
        <taxon>Pezizomycotina</taxon>
        <taxon>Eurotiomycetes</taxon>
        <taxon>Eurotiomycetidae</taxon>
        <taxon>Onygenales</taxon>
        <taxon>Ajellomycetaceae</taxon>
        <taxon>Histoplasma</taxon>
    </lineage>
</organism>
<gene>
    <name evidence="1" type="ORF">I7I53_04502</name>
</gene>
<reference evidence="1" key="1">
    <citation type="submission" date="2021-01" db="EMBL/GenBank/DDBJ databases">
        <title>Chromosome-level genome assembly of a human fungal pathogen reveals clustering of transcriptionally co-regulated genes.</title>
        <authorList>
            <person name="Voorhies M."/>
            <person name="Cohen S."/>
            <person name="Shea T.P."/>
            <person name="Petrus S."/>
            <person name="Munoz J.F."/>
            <person name="Poplawski S."/>
            <person name="Goldman W.E."/>
            <person name="Michael T."/>
            <person name="Cuomo C.A."/>
            <person name="Sil A."/>
            <person name="Beyhan S."/>
        </authorList>
    </citation>
    <scope>NUCLEOTIDE SEQUENCE</scope>
    <source>
        <strain evidence="1">H88</strain>
    </source>
</reference>
<dbReference type="Proteomes" id="UP000663419">
    <property type="component" value="Chromosome 5"/>
</dbReference>
<dbReference type="EMBL" id="CP069106">
    <property type="protein sequence ID" value="QSS56321.1"/>
    <property type="molecule type" value="Genomic_DNA"/>
</dbReference>